<feature type="chain" id="PRO_5045893568" evidence="1">
    <location>
        <begin position="22"/>
        <end position="162"/>
    </location>
</feature>
<evidence type="ECO:0000313" key="2">
    <source>
        <dbReference type="EMBL" id="ODN40920.1"/>
    </source>
</evidence>
<evidence type="ECO:0000313" key="3">
    <source>
        <dbReference type="Proteomes" id="UP000094329"/>
    </source>
</evidence>
<evidence type="ECO:0000256" key="1">
    <source>
        <dbReference type="SAM" id="SignalP"/>
    </source>
</evidence>
<protein>
    <submittedName>
        <fullName evidence="2">Uncharacterized protein</fullName>
    </submittedName>
</protein>
<gene>
    <name evidence="2" type="ORF">BGC07_19110</name>
</gene>
<dbReference type="Proteomes" id="UP000094329">
    <property type="component" value="Unassembled WGS sequence"/>
</dbReference>
<keyword evidence="3" id="KW-1185">Reference proteome</keyword>
<feature type="signal peptide" evidence="1">
    <location>
        <begin position="1"/>
        <end position="21"/>
    </location>
</feature>
<dbReference type="EMBL" id="MDTU01000014">
    <property type="protein sequence ID" value="ODN40920.1"/>
    <property type="molecule type" value="Genomic_DNA"/>
</dbReference>
<sequence>MALKKSALALAALLVGGAALATQNASNFAQISFNQKSEAIHSYVMYFSDIPKQDLNPIQICQQARVISNHYVTCLPIYNGGEGDITVNIPKYSISNVPIKPNQALVIGTDYADDEGVPINISSTQDQIKHQPSQTSKNNNIGVICRSLPKTSNADFCNIWTL</sequence>
<proteinExistence type="predicted"/>
<keyword evidence="1" id="KW-0732">Signal</keyword>
<dbReference type="RefSeq" id="WP_069314637.1">
    <property type="nucleotide sequence ID" value="NZ_MDTU01000014.1"/>
</dbReference>
<organism evidence="2 3">
    <name type="scientific">Piscirickettsia litoralis</name>
    <dbReference type="NCBI Taxonomy" id="1891921"/>
    <lineage>
        <taxon>Bacteria</taxon>
        <taxon>Pseudomonadati</taxon>
        <taxon>Pseudomonadota</taxon>
        <taxon>Gammaproteobacteria</taxon>
        <taxon>Thiotrichales</taxon>
        <taxon>Piscirickettsiaceae</taxon>
        <taxon>Piscirickettsia</taxon>
    </lineage>
</organism>
<reference evidence="2 3" key="1">
    <citation type="submission" date="2016-08" db="EMBL/GenBank/DDBJ databases">
        <title>Draft genome sequence of Candidatus Piscirickettsia litoralis, from seawater.</title>
        <authorList>
            <person name="Wan X."/>
            <person name="Lee A.J."/>
            <person name="Hou S."/>
            <person name="Donachie S.P."/>
        </authorList>
    </citation>
    <scope>NUCLEOTIDE SEQUENCE [LARGE SCALE GENOMIC DNA]</scope>
    <source>
        <strain evidence="2 3">Y2</strain>
    </source>
</reference>
<comment type="caution">
    <text evidence="2">The sequence shown here is derived from an EMBL/GenBank/DDBJ whole genome shotgun (WGS) entry which is preliminary data.</text>
</comment>
<name>A0ABX2ZXJ1_9GAMM</name>
<accession>A0ABX2ZXJ1</accession>